<dbReference type="Gene3D" id="3.40.50.10580">
    <property type="entry name" value="ATPase, V1 complex, subunit F"/>
    <property type="match status" value="1"/>
</dbReference>
<dbReference type="EMBL" id="JABFTP020000144">
    <property type="protein sequence ID" value="KAL3282981.1"/>
    <property type="molecule type" value="Genomic_DNA"/>
</dbReference>
<evidence type="ECO:0000256" key="4">
    <source>
        <dbReference type="ARBA" id="ARBA00023065"/>
    </source>
</evidence>
<reference evidence="7 8" key="1">
    <citation type="journal article" date="2021" name="BMC Biol.">
        <title>Horizontally acquired antibacterial genes associated with adaptive radiation of ladybird beetles.</title>
        <authorList>
            <person name="Li H.S."/>
            <person name="Tang X.F."/>
            <person name="Huang Y.H."/>
            <person name="Xu Z.Y."/>
            <person name="Chen M.L."/>
            <person name="Du X.Y."/>
            <person name="Qiu B.Y."/>
            <person name="Chen P.T."/>
            <person name="Zhang W."/>
            <person name="Slipinski A."/>
            <person name="Escalona H.E."/>
            <person name="Waterhouse R.M."/>
            <person name="Zwick A."/>
            <person name="Pang H."/>
        </authorList>
    </citation>
    <scope>NUCLEOTIDE SEQUENCE [LARGE SCALE GENOMIC DNA]</scope>
    <source>
        <strain evidence="7">SYSU2018</strain>
    </source>
</reference>
<evidence type="ECO:0000256" key="5">
    <source>
        <dbReference type="ARBA" id="ARBA00045737"/>
    </source>
</evidence>
<dbReference type="InterPro" id="IPR036906">
    <property type="entry name" value="ATPase_V1_fsu_sf"/>
</dbReference>
<evidence type="ECO:0000256" key="3">
    <source>
        <dbReference type="ARBA" id="ARBA00022781"/>
    </source>
</evidence>
<dbReference type="Proteomes" id="UP001516400">
    <property type="component" value="Unassembled WGS sequence"/>
</dbReference>
<keyword evidence="8" id="KW-1185">Reference proteome</keyword>
<name>A0ABD2NW96_9CUCU</name>
<dbReference type="NCBIfam" id="TIGR01101">
    <property type="entry name" value="V_ATP_synt_F"/>
    <property type="match status" value="1"/>
</dbReference>
<accession>A0ABD2NW96</accession>
<keyword evidence="3" id="KW-0375">Hydrogen ion transport</keyword>
<evidence type="ECO:0000256" key="6">
    <source>
        <dbReference type="ARBA" id="ARBA00046957"/>
    </source>
</evidence>
<protein>
    <recommendedName>
        <fullName evidence="9">V-type proton ATPase subunit F</fullName>
    </recommendedName>
</protein>
<dbReference type="PANTHER" id="PTHR13861:SF2">
    <property type="entry name" value="V-TYPE PROTON ATPASE SUBUNIT F"/>
    <property type="match status" value="1"/>
</dbReference>
<dbReference type="InterPro" id="IPR008218">
    <property type="entry name" value="ATPase_V1-cplx_f_g_su"/>
</dbReference>
<proteinExistence type="inferred from homology"/>
<comment type="function">
    <text evidence="5">Subunit of the V1 complex of vacuolar(H+)-ATPase (V-ATPase), a multisubunit enzyme composed of a peripheral complex (V1) that hydrolyzes ATP and a membrane integral complex (V0) that translocates protons. V-ATPase is responsible for acidifying and maintaining the pH of intracellular compartments and in some cell types, is targeted to the plasma membrane, where it is responsible for acidifying the extracellular environment.</text>
</comment>
<sequence>MSISKIPTEFAEYYFVNQLIAIVGEEDTVVGFLLAGIGECGKNNQTNFAIVPYNATEDEIMNHLQKFILREQIAIILVTYEAAHKIKHFLVEYKSFLPVILEIPSKYHHYNPAEDEIMMRLAQKYCEGDERRASTSSNGK</sequence>
<comment type="similarity">
    <text evidence="1">Belongs to the V-ATPase F subunit family.</text>
</comment>
<gene>
    <name evidence="7" type="ORF">HHI36_006139</name>
</gene>
<dbReference type="AlphaFoldDB" id="A0ABD2NW96"/>
<dbReference type="SUPFAM" id="SSF159468">
    <property type="entry name" value="AtpF-like"/>
    <property type="match status" value="1"/>
</dbReference>
<keyword evidence="2" id="KW-0813">Transport</keyword>
<dbReference type="Pfam" id="PF01990">
    <property type="entry name" value="ATP-synt_F"/>
    <property type="match status" value="1"/>
</dbReference>
<comment type="caution">
    <text evidence="7">The sequence shown here is derived from an EMBL/GenBank/DDBJ whole genome shotgun (WGS) entry which is preliminary data.</text>
</comment>
<evidence type="ECO:0008006" key="9">
    <source>
        <dbReference type="Google" id="ProtNLM"/>
    </source>
</evidence>
<evidence type="ECO:0000256" key="1">
    <source>
        <dbReference type="ARBA" id="ARBA00010148"/>
    </source>
</evidence>
<evidence type="ECO:0000313" key="7">
    <source>
        <dbReference type="EMBL" id="KAL3282981.1"/>
    </source>
</evidence>
<comment type="subunit">
    <text evidence="6">V-ATPase is a heteromultimeric enzyme made up of two complexes: the ATP-hydrolytic V1 complex and the proton translocation V0 complex. The V1 complex consists of three catalytic AB heterodimers that form a heterohexamer, three peripheral stalks each consisting of EG heterodimers, one central rotor including subunits D and F, and the regulatory subunits C and H. The proton translocation complex V0 consists of the proton transport subunit a, a ring of proteolipid subunits c9c'', rotary subunit d, subunits e and f, and the accessory subunits VhaAC45 and ATP6AP2.</text>
</comment>
<evidence type="ECO:0000313" key="8">
    <source>
        <dbReference type="Proteomes" id="UP001516400"/>
    </source>
</evidence>
<dbReference type="GO" id="GO:1902600">
    <property type="term" value="P:proton transmembrane transport"/>
    <property type="evidence" value="ECO:0007669"/>
    <property type="project" value="UniProtKB-KW"/>
</dbReference>
<keyword evidence="4" id="KW-0406">Ion transport</keyword>
<evidence type="ECO:0000256" key="2">
    <source>
        <dbReference type="ARBA" id="ARBA00022448"/>
    </source>
</evidence>
<dbReference type="PANTHER" id="PTHR13861">
    <property type="entry name" value="VACUOLAR ATP SYNTHASE SUBUNIT F"/>
    <property type="match status" value="1"/>
</dbReference>
<dbReference type="InterPro" id="IPR005772">
    <property type="entry name" value="ATPase_V1-cplx_fsu_euk"/>
</dbReference>
<organism evidence="7 8">
    <name type="scientific">Cryptolaemus montrouzieri</name>
    <dbReference type="NCBI Taxonomy" id="559131"/>
    <lineage>
        <taxon>Eukaryota</taxon>
        <taxon>Metazoa</taxon>
        <taxon>Ecdysozoa</taxon>
        <taxon>Arthropoda</taxon>
        <taxon>Hexapoda</taxon>
        <taxon>Insecta</taxon>
        <taxon>Pterygota</taxon>
        <taxon>Neoptera</taxon>
        <taxon>Endopterygota</taxon>
        <taxon>Coleoptera</taxon>
        <taxon>Polyphaga</taxon>
        <taxon>Cucujiformia</taxon>
        <taxon>Coccinelloidea</taxon>
        <taxon>Coccinellidae</taxon>
        <taxon>Scymninae</taxon>
        <taxon>Scymnini</taxon>
        <taxon>Cryptolaemus</taxon>
    </lineage>
</organism>